<accession>A0A286DDF7</accession>
<evidence type="ECO:0000313" key="2">
    <source>
        <dbReference type="EMBL" id="SOD56673.1"/>
    </source>
</evidence>
<feature type="signal peptide" evidence="1">
    <location>
        <begin position="1"/>
        <end position="23"/>
    </location>
</feature>
<reference evidence="2 3" key="1">
    <citation type="submission" date="2017-09" db="EMBL/GenBank/DDBJ databases">
        <authorList>
            <person name="Ehlers B."/>
            <person name="Leendertz F.H."/>
        </authorList>
    </citation>
    <scope>NUCLEOTIDE SEQUENCE [LARGE SCALE GENOMIC DNA]</scope>
    <source>
        <strain evidence="2 3">CGMCC 1.10978</strain>
    </source>
</reference>
<dbReference type="Pfam" id="PF09839">
    <property type="entry name" value="DUF2066"/>
    <property type="match status" value="1"/>
</dbReference>
<name>A0A286DDF7_9GAMM</name>
<evidence type="ECO:0000313" key="3">
    <source>
        <dbReference type="Proteomes" id="UP000219374"/>
    </source>
</evidence>
<protein>
    <recommendedName>
        <fullName evidence="4">DUF2066 domain-containing protein</fullName>
    </recommendedName>
</protein>
<dbReference type="EMBL" id="OCND01000010">
    <property type="protein sequence ID" value="SOD56673.1"/>
    <property type="molecule type" value="Genomic_DNA"/>
</dbReference>
<organism evidence="2 3">
    <name type="scientific">Pseudoxanthomonas wuyuanensis</name>
    <dbReference type="NCBI Taxonomy" id="1073196"/>
    <lineage>
        <taxon>Bacteria</taxon>
        <taxon>Pseudomonadati</taxon>
        <taxon>Pseudomonadota</taxon>
        <taxon>Gammaproteobacteria</taxon>
        <taxon>Lysobacterales</taxon>
        <taxon>Lysobacteraceae</taxon>
        <taxon>Pseudoxanthomonas</taxon>
    </lineage>
</organism>
<keyword evidence="3" id="KW-1185">Reference proteome</keyword>
<dbReference type="InterPro" id="IPR018642">
    <property type="entry name" value="DUF2066"/>
</dbReference>
<feature type="chain" id="PRO_5013352602" description="DUF2066 domain-containing protein" evidence="1">
    <location>
        <begin position="24"/>
        <end position="371"/>
    </location>
</feature>
<evidence type="ECO:0000256" key="1">
    <source>
        <dbReference type="SAM" id="SignalP"/>
    </source>
</evidence>
<dbReference type="AlphaFoldDB" id="A0A286DDF7"/>
<dbReference type="OrthoDB" id="6195299at2"/>
<proteinExistence type="predicted"/>
<evidence type="ECO:0008006" key="4">
    <source>
        <dbReference type="Google" id="ProtNLM"/>
    </source>
</evidence>
<sequence length="371" mass="39277">MRRISACVFAVLLSLAGTCLVGAAFLPVVAWAQSDLRTEGDAAGARGVYQAEVPVNGQAEPERLGAFARALGVVLAKLSGDRNAAGRPGVGAELRNAKNYVDSYDYRQDQGTSPSGAPTFRSTLVVRFKQEDVDALAGALGLPVWPQPRPKPVVWLAINDGSGPRLVGLQQSNAARPLLNRAIERGFSLGLPGGSAAEQALVGAIWRQDTAAVARASARYSPPMQLVGKLYRANGGWTADWVFVDGGRVLSNWSVSDPDARRAMASGADGAADALVKRYGKQGSAGPAGVYRVVFTGLDSADDYLRLTGYLQKMAVVRRIVPVHASGDRLELDLELLSGLSGFRRMLGDDAPFVDGSEPGIEGQPPTYRMQ</sequence>
<keyword evidence="1" id="KW-0732">Signal</keyword>
<gene>
    <name evidence="2" type="ORF">SAMN06296416_110108</name>
</gene>
<dbReference type="Proteomes" id="UP000219374">
    <property type="component" value="Unassembled WGS sequence"/>
</dbReference>